<evidence type="ECO:0000313" key="2">
    <source>
        <dbReference type="Proteomes" id="UP000177698"/>
    </source>
</evidence>
<comment type="caution">
    <text evidence="1">The sequence shown here is derived from an EMBL/GenBank/DDBJ whole genome shotgun (WGS) entry which is preliminary data.</text>
</comment>
<dbReference type="AlphaFoldDB" id="A0A1F7IDS4"/>
<dbReference type="Proteomes" id="UP000177698">
    <property type="component" value="Unassembled WGS sequence"/>
</dbReference>
<protein>
    <submittedName>
        <fullName evidence="1">Uncharacterized protein</fullName>
    </submittedName>
</protein>
<evidence type="ECO:0000313" key="1">
    <source>
        <dbReference type="EMBL" id="OGK41517.1"/>
    </source>
</evidence>
<name>A0A1F7IDS4_9BACT</name>
<gene>
    <name evidence="1" type="ORF">A2954_00755</name>
</gene>
<proteinExistence type="predicted"/>
<accession>A0A1F7IDS4</accession>
<organism evidence="1 2">
    <name type="scientific">Candidatus Roizmanbacteria bacterium RIFCSPLOWO2_01_FULL_37_12</name>
    <dbReference type="NCBI Taxonomy" id="1802056"/>
    <lineage>
        <taxon>Bacteria</taxon>
        <taxon>Candidatus Roizmaniibacteriota</taxon>
    </lineage>
</organism>
<dbReference type="EMBL" id="MGAG01000011">
    <property type="protein sequence ID" value="OGK41517.1"/>
    <property type="molecule type" value="Genomic_DNA"/>
</dbReference>
<dbReference type="STRING" id="1802056.A2954_00755"/>
<sequence>MKPSNPDINSNLEKGIDIDQIEEKGYVFISCFRCGWYGEGRPSVKWEVYKNGKKTIKKGYLSAKCPYCD</sequence>
<reference evidence="1 2" key="1">
    <citation type="journal article" date="2016" name="Nat. Commun.">
        <title>Thousands of microbial genomes shed light on interconnected biogeochemical processes in an aquifer system.</title>
        <authorList>
            <person name="Anantharaman K."/>
            <person name="Brown C.T."/>
            <person name="Hug L.A."/>
            <person name="Sharon I."/>
            <person name="Castelle C.J."/>
            <person name="Probst A.J."/>
            <person name="Thomas B.C."/>
            <person name="Singh A."/>
            <person name="Wilkins M.J."/>
            <person name="Karaoz U."/>
            <person name="Brodie E.L."/>
            <person name="Williams K.H."/>
            <person name="Hubbard S.S."/>
            <person name="Banfield J.F."/>
        </authorList>
    </citation>
    <scope>NUCLEOTIDE SEQUENCE [LARGE SCALE GENOMIC DNA]</scope>
</reference>